<dbReference type="InterPro" id="IPR043733">
    <property type="entry name" value="DUF5677"/>
</dbReference>
<dbReference type="AlphaFoldDB" id="A0A4Q0SD27"/>
<comment type="caution">
    <text evidence="1">The sequence shown here is derived from an EMBL/GenBank/DDBJ whole genome shotgun (WGS) entry which is preliminary data.</text>
</comment>
<evidence type="ECO:0000313" key="1">
    <source>
        <dbReference type="EMBL" id="RXH36638.1"/>
    </source>
</evidence>
<name>A0A4Q0SD27_9BRAD</name>
<dbReference type="Pfam" id="PF18928">
    <property type="entry name" value="DUF5677"/>
    <property type="match status" value="1"/>
</dbReference>
<sequence length="176" mass="19364">MVRDGLIVEARTLARCCYENLIWAGALKERGSEFVKDMLNDEAASRKAVGQITLKLISRAGADASAEDAKLLRDLMRQSEMRFPEGRKLHVDKKALGTAVELVYATYGQLSLDSAHPTITALGRHLRSEMDGDTRHLVIDLMPDTPERELLRTISWACEALLGVTVASNEIVGGTK</sequence>
<gene>
    <name evidence="1" type="ORF">XH99_06635</name>
</gene>
<dbReference type="Proteomes" id="UP000289546">
    <property type="component" value="Unassembled WGS sequence"/>
</dbReference>
<organism evidence="1 2">
    <name type="scientific">Bradyrhizobium nanningense</name>
    <dbReference type="NCBI Taxonomy" id="1325118"/>
    <lineage>
        <taxon>Bacteria</taxon>
        <taxon>Pseudomonadati</taxon>
        <taxon>Pseudomonadota</taxon>
        <taxon>Alphaproteobacteria</taxon>
        <taxon>Hyphomicrobiales</taxon>
        <taxon>Nitrobacteraceae</taxon>
        <taxon>Bradyrhizobium</taxon>
    </lineage>
</organism>
<proteinExistence type="predicted"/>
<protein>
    <submittedName>
        <fullName evidence="1">Uncharacterized protein</fullName>
    </submittedName>
</protein>
<evidence type="ECO:0000313" key="2">
    <source>
        <dbReference type="Proteomes" id="UP000289546"/>
    </source>
</evidence>
<keyword evidence="2" id="KW-1185">Reference proteome</keyword>
<dbReference type="EMBL" id="LBJQ01000010">
    <property type="protein sequence ID" value="RXH36638.1"/>
    <property type="molecule type" value="Genomic_DNA"/>
</dbReference>
<reference evidence="1 2" key="1">
    <citation type="submission" date="2015-04" db="EMBL/GenBank/DDBJ databases">
        <title>Comparative genomics of rhizobia nodulating Arachis hypogaea in China.</title>
        <authorList>
            <person name="Li Y."/>
        </authorList>
    </citation>
    <scope>NUCLEOTIDE SEQUENCE [LARGE SCALE GENOMIC DNA]</scope>
    <source>
        <strain evidence="1 2">CCBAU 51757</strain>
    </source>
</reference>
<accession>A0A4Q0SD27</accession>